<reference evidence="1" key="2">
    <citation type="submission" date="2021-09" db="EMBL/GenBank/DDBJ databases">
        <authorList>
            <person name="Gilroy R."/>
        </authorList>
    </citation>
    <scope>NUCLEOTIDE SEQUENCE</scope>
    <source>
        <strain evidence="1">CHK173-2119</strain>
    </source>
</reference>
<dbReference type="EMBL" id="DYXY01000088">
    <property type="protein sequence ID" value="HJE15119.1"/>
    <property type="molecule type" value="Genomic_DNA"/>
</dbReference>
<keyword evidence="1" id="KW-0378">Hydrolase</keyword>
<dbReference type="GO" id="GO:0016791">
    <property type="term" value="F:phosphatase activity"/>
    <property type="evidence" value="ECO:0007669"/>
    <property type="project" value="TreeGrafter"/>
</dbReference>
<dbReference type="GO" id="GO:0000287">
    <property type="term" value="F:magnesium ion binding"/>
    <property type="evidence" value="ECO:0007669"/>
    <property type="project" value="TreeGrafter"/>
</dbReference>
<comment type="caution">
    <text evidence="1">The sequence shown here is derived from an EMBL/GenBank/DDBJ whole genome shotgun (WGS) entry which is preliminary data.</text>
</comment>
<sequence>MNQVKIAFFDIDGTLIDMNKKQISQKMLRTLKALQEQNIILCIATGRSPITLPDFGDVNFDAFLTFNGSYCFNQEETLYKNPIPRQDINQIVANARALKRPVAIATSDQIIANGQDADLIDYFAFARQEVIVSDEFEQLIANEPVFQVMLGSRQADYAQVMKNTTASQITA</sequence>
<dbReference type="SUPFAM" id="SSF56784">
    <property type="entry name" value="HAD-like"/>
    <property type="match status" value="1"/>
</dbReference>
<evidence type="ECO:0000313" key="1">
    <source>
        <dbReference type="EMBL" id="HJE15119.1"/>
    </source>
</evidence>
<gene>
    <name evidence="1" type="ORF">K8W17_03480</name>
</gene>
<protein>
    <submittedName>
        <fullName evidence="1">HAD hydrolase family protein</fullName>
    </submittedName>
</protein>
<organism evidence="1 2">
    <name type="scientific">Lapidilactobacillus dextrinicus</name>
    <dbReference type="NCBI Taxonomy" id="51664"/>
    <lineage>
        <taxon>Bacteria</taxon>
        <taxon>Bacillati</taxon>
        <taxon>Bacillota</taxon>
        <taxon>Bacilli</taxon>
        <taxon>Lactobacillales</taxon>
        <taxon>Lactobacillaceae</taxon>
        <taxon>Lapidilactobacillus</taxon>
    </lineage>
</organism>
<dbReference type="Proteomes" id="UP000774947">
    <property type="component" value="Unassembled WGS sequence"/>
</dbReference>
<dbReference type="PANTHER" id="PTHR10000">
    <property type="entry name" value="PHOSPHOSERINE PHOSPHATASE"/>
    <property type="match status" value="1"/>
</dbReference>
<dbReference type="Pfam" id="PF08282">
    <property type="entry name" value="Hydrolase_3"/>
    <property type="match status" value="1"/>
</dbReference>
<proteinExistence type="predicted"/>
<accession>A0A921DVD3</accession>
<dbReference type="GO" id="GO:0005829">
    <property type="term" value="C:cytosol"/>
    <property type="evidence" value="ECO:0007669"/>
    <property type="project" value="TreeGrafter"/>
</dbReference>
<dbReference type="AlphaFoldDB" id="A0A921DVD3"/>
<reference evidence="1" key="1">
    <citation type="journal article" date="2021" name="PeerJ">
        <title>Extensive microbial diversity within the chicken gut microbiome revealed by metagenomics and culture.</title>
        <authorList>
            <person name="Gilroy R."/>
            <person name="Ravi A."/>
            <person name="Getino M."/>
            <person name="Pursley I."/>
            <person name="Horton D.L."/>
            <person name="Alikhan N.F."/>
            <person name="Baker D."/>
            <person name="Gharbi K."/>
            <person name="Hall N."/>
            <person name="Watson M."/>
            <person name="Adriaenssens E.M."/>
            <person name="Foster-Nyarko E."/>
            <person name="Jarju S."/>
            <person name="Secka A."/>
            <person name="Antonio M."/>
            <person name="Oren A."/>
            <person name="Chaudhuri R.R."/>
            <person name="La Ragione R."/>
            <person name="Hildebrand F."/>
            <person name="Pallen M.J."/>
        </authorList>
    </citation>
    <scope>NUCLEOTIDE SEQUENCE</scope>
    <source>
        <strain evidence="1">CHK173-2119</strain>
    </source>
</reference>
<dbReference type="InterPro" id="IPR023214">
    <property type="entry name" value="HAD_sf"/>
</dbReference>
<dbReference type="Gene3D" id="3.40.50.1000">
    <property type="entry name" value="HAD superfamily/HAD-like"/>
    <property type="match status" value="1"/>
</dbReference>
<evidence type="ECO:0000313" key="2">
    <source>
        <dbReference type="Proteomes" id="UP000774947"/>
    </source>
</evidence>
<dbReference type="PANTHER" id="PTHR10000:SF25">
    <property type="entry name" value="PHOSPHATASE YKRA-RELATED"/>
    <property type="match status" value="1"/>
</dbReference>
<dbReference type="InterPro" id="IPR036412">
    <property type="entry name" value="HAD-like_sf"/>
</dbReference>
<name>A0A921DVD3_9LACO</name>